<dbReference type="OrthoDB" id="9763469at2"/>
<dbReference type="InterPro" id="IPR027417">
    <property type="entry name" value="P-loop_NTPase"/>
</dbReference>
<organism evidence="1 2">
    <name type="scientific">Nostocoides australiense Ben110</name>
    <dbReference type="NCBI Taxonomy" id="1193182"/>
    <lineage>
        <taxon>Bacteria</taxon>
        <taxon>Bacillati</taxon>
        <taxon>Actinomycetota</taxon>
        <taxon>Actinomycetes</taxon>
        <taxon>Micrococcales</taxon>
        <taxon>Intrasporangiaceae</taxon>
        <taxon>Nostocoides</taxon>
    </lineage>
</organism>
<dbReference type="InterPro" id="IPR053199">
    <property type="entry name" value="cDPG_synthetase-like"/>
</dbReference>
<name>W6K2F3_9MICO</name>
<dbReference type="EMBL" id="CAJA01000489">
    <property type="protein sequence ID" value="CCH75311.1"/>
    <property type="molecule type" value="Genomic_DNA"/>
</dbReference>
<dbReference type="STRING" id="1193182.BN11_630013"/>
<gene>
    <name evidence="1" type="ORF">BN11_630013</name>
</gene>
<dbReference type="RefSeq" id="WP_048695679.1">
    <property type="nucleotide sequence ID" value="NZ_HG764815.1"/>
</dbReference>
<dbReference type="SUPFAM" id="SSF52540">
    <property type="entry name" value="P-loop containing nucleoside triphosphate hydrolases"/>
    <property type="match status" value="1"/>
</dbReference>
<evidence type="ECO:0000313" key="2">
    <source>
        <dbReference type="Proteomes" id="UP000035763"/>
    </source>
</evidence>
<reference evidence="1 2" key="1">
    <citation type="journal article" date="2013" name="ISME J.">
        <title>A metabolic model for members of the genus Tetrasphaera involved in enhanced biological phosphorus removal.</title>
        <authorList>
            <person name="Kristiansen R."/>
            <person name="Nguyen H.T.T."/>
            <person name="Saunders A.M."/>
            <person name="Nielsen J.L."/>
            <person name="Wimmer R."/>
            <person name="Le V.Q."/>
            <person name="McIlroy S.J."/>
            <person name="Petrovski S."/>
            <person name="Seviour R.J."/>
            <person name="Calteau A."/>
            <person name="Nielsen K.L."/>
            <person name="Nielsen P.H."/>
        </authorList>
    </citation>
    <scope>NUCLEOTIDE SEQUENCE [LARGE SCALE GENOMIC DNA]</scope>
    <source>
        <strain evidence="1 2">Ben110</strain>
    </source>
</reference>
<sequence>MTAPVSALPQARERILILGAAGRDFHDFNVIYRDDPAKEVVAFTATQIPDIEGRTYPPELAGSLYPGGIPIYEEARMEELIENGRIDTVALAYSDLPHEQVMHLASRAIAAGANFLLHGADSSMVESTKPVIAITAVRTGVGKSQTTRYLSKILADLDQRVVAIRHPMPYGDLAKQACQRFATYEDLDLHECTIEEREEYEPHIDNGFVVYAGVDYEQILRAAEDEADVILWDGGNNDIPFYKSDLHIVLTDPLRPGHEATYHPGEANVRMADVVIVAKCDSAAREDIEAVEASVRQMNPTATVLRCDSPVTVDDAEAIAGKRVVVVEDGPTLTHGSMSFGAGVVGAKAAGVAEIVDPQPYAVGAIAATYAKYPNAAGILPAMGYGEGQVDDLQATIEAMPVDAVVAGTPIDLSRVLTVEKPLVRARYSLREQEPGRLAEAVRAVVP</sequence>
<dbReference type="PANTHER" id="PTHR42869">
    <property type="entry name" value="SLL0572 PROTEIN"/>
    <property type="match status" value="1"/>
</dbReference>
<dbReference type="PANTHER" id="PTHR42869:SF1">
    <property type="entry name" value="SLL0572 PROTEIN"/>
    <property type="match status" value="1"/>
</dbReference>
<dbReference type="Proteomes" id="UP000035763">
    <property type="component" value="Unassembled WGS sequence"/>
</dbReference>
<proteinExistence type="predicted"/>
<dbReference type="AlphaFoldDB" id="W6K2F3"/>
<accession>W6K2F3</accession>
<comment type="caution">
    <text evidence="1">The sequence shown here is derived from an EMBL/GenBank/DDBJ whole genome shotgun (WGS) entry which is preliminary data.</text>
</comment>
<protein>
    <submittedName>
        <fullName evidence="1">Cobalamin synthesis protein P47K</fullName>
    </submittedName>
</protein>
<evidence type="ECO:0000313" key="1">
    <source>
        <dbReference type="EMBL" id="CCH75311.1"/>
    </source>
</evidence>
<dbReference type="Gene3D" id="3.40.50.300">
    <property type="entry name" value="P-loop containing nucleotide triphosphate hydrolases"/>
    <property type="match status" value="1"/>
</dbReference>
<keyword evidence="2" id="KW-1185">Reference proteome</keyword>